<dbReference type="Pfam" id="PF02452">
    <property type="entry name" value="PemK_toxin"/>
    <property type="match status" value="1"/>
</dbReference>
<sequence>MINDLSEKGDIVKADAEPHSGHEMGGHNPHKGNIRRHYVVMSTSAYNKSTHMFIGMPITTSDKYQGNPHYEPILIPGSNGTGVKGYVVLWQLQNFDFESRNGEIVNHVNIQLLDKLQGFVNDMVGLE</sequence>
<dbReference type="GO" id="GO:0016787">
    <property type="term" value="F:hydrolase activity"/>
    <property type="evidence" value="ECO:0007669"/>
    <property type="project" value="UniProtKB-KW"/>
</dbReference>
<gene>
    <name evidence="4" type="ORF">QEJ78_11620</name>
</gene>
<evidence type="ECO:0000313" key="4">
    <source>
        <dbReference type="EMBL" id="WGO86986.1"/>
    </source>
</evidence>
<keyword evidence="2" id="KW-1277">Toxin-antitoxin system</keyword>
<dbReference type="Proteomes" id="UP001242513">
    <property type="component" value="Plasmid unnamed2"/>
</dbReference>
<keyword evidence="4" id="KW-0614">Plasmid</keyword>
<keyword evidence="4" id="KW-0378">Hydrolase</keyword>
<comment type="similarity">
    <text evidence="1">Belongs to the PemK/MazF family.</text>
</comment>
<geneLocation type="plasmid" evidence="4 5">
    <name>unnamed2</name>
</geneLocation>
<reference evidence="4" key="1">
    <citation type="journal article" date="2022" name="Food Funct.">
        <title>Lactobacillus kefiranofaciens ZW18 from Kefir enhances the anti-tumor effect of anti-programmed cell death 1 (PD-1) immunotherapy by modulating the gut microbiota.</title>
        <authorList>
            <person name="Zhao J."/>
            <person name="Wang Y."/>
            <person name="Wang J."/>
            <person name="Lv M."/>
            <person name="Zhou C."/>
            <person name="Jia L."/>
            <person name="Geng W."/>
        </authorList>
    </citation>
    <scope>NUCLEOTIDE SEQUENCE</scope>
    <source>
        <strain evidence="4">ZW18</strain>
    </source>
</reference>
<proteinExistence type="inferred from homology"/>
<dbReference type="AlphaFoldDB" id="A0AAX3UH62"/>
<dbReference type="Gene3D" id="2.30.30.110">
    <property type="match status" value="1"/>
</dbReference>
<evidence type="ECO:0000313" key="5">
    <source>
        <dbReference type="Proteomes" id="UP001242513"/>
    </source>
</evidence>
<dbReference type="InterPro" id="IPR011067">
    <property type="entry name" value="Plasmid_toxin/cell-grow_inhib"/>
</dbReference>
<dbReference type="InterPro" id="IPR003477">
    <property type="entry name" value="PemK-like"/>
</dbReference>
<dbReference type="EMBL" id="CP123736">
    <property type="protein sequence ID" value="WGO86986.1"/>
    <property type="molecule type" value="Genomic_DNA"/>
</dbReference>
<dbReference type="SUPFAM" id="SSF50118">
    <property type="entry name" value="Cell growth inhibitor/plasmid maintenance toxic component"/>
    <property type="match status" value="1"/>
</dbReference>
<accession>A0AAX3UH62</accession>
<feature type="compositionally biased region" description="Basic and acidic residues" evidence="3">
    <location>
        <begin position="1"/>
        <end position="25"/>
    </location>
</feature>
<feature type="region of interest" description="Disordered" evidence="3">
    <location>
        <begin position="1"/>
        <end position="32"/>
    </location>
</feature>
<dbReference type="EC" id="3.1.-.-" evidence="4"/>
<organism evidence="4 5">
    <name type="scientific">Lactobacillus kefiranofaciens</name>
    <dbReference type="NCBI Taxonomy" id="267818"/>
    <lineage>
        <taxon>Bacteria</taxon>
        <taxon>Bacillati</taxon>
        <taxon>Bacillota</taxon>
        <taxon>Bacilli</taxon>
        <taxon>Lactobacillales</taxon>
        <taxon>Lactobacillaceae</taxon>
        <taxon>Lactobacillus</taxon>
    </lineage>
</organism>
<evidence type="ECO:0000256" key="1">
    <source>
        <dbReference type="ARBA" id="ARBA00007521"/>
    </source>
</evidence>
<dbReference type="GO" id="GO:0003677">
    <property type="term" value="F:DNA binding"/>
    <property type="evidence" value="ECO:0007669"/>
    <property type="project" value="InterPro"/>
</dbReference>
<evidence type="ECO:0000256" key="3">
    <source>
        <dbReference type="SAM" id="MobiDB-lite"/>
    </source>
</evidence>
<name>A0AAX3UH62_9LACO</name>
<reference evidence="4" key="2">
    <citation type="submission" date="2023-04" db="EMBL/GenBank/DDBJ databases">
        <authorList>
            <person name="Wang Y."/>
        </authorList>
    </citation>
    <scope>NUCLEOTIDE SEQUENCE</scope>
    <source>
        <strain evidence="4">ZW18</strain>
        <plasmid evidence="4">unnamed2</plasmid>
    </source>
</reference>
<evidence type="ECO:0000256" key="2">
    <source>
        <dbReference type="ARBA" id="ARBA00022649"/>
    </source>
</evidence>
<dbReference type="RefSeq" id="WP_280944157.1">
    <property type="nucleotide sequence ID" value="NZ_CP123736.1"/>
</dbReference>
<protein>
    <submittedName>
        <fullName evidence="4">Type II toxin-antitoxin system PemK/MazF family toxin</fullName>
        <ecNumber evidence="4">3.1.-.-</ecNumber>
    </submittedName>
</protein>